<dbReference type="Gene3D" id="3.40.630.10">
    <property type="entry name" value="Zn peptidases"/>
    <property type="match status" value="1"/>
</dbReference>
<dbReference type="SUPFAM" id="SSF53187">
    <property type="entry name" value="Zn-dependent exopeptidases"/>
    <property type="match status" value="1"/>
</dbReference>
<reference evidence="6 7" key="2">
    <citation type="journal article" date="2019" name="Nat. Med.">
        <title>A library of human gut bacterial isolates paired with longitudinal multiomics data enables mechanistic microbiome research.</title>
        <authorList>
            <person name="Poyet M."/>
            <person name="Groussin M."/>
            <person name="Gibbons S.M."/>
            <person name="Avila-Pacheco J."/>
            <person name="Jiang X."/>
            <person name="Kearney S.M."/>
            <person name="Perrotta A.R."/>
            <person name="Berdy B."/>
            <person name="Zhao S."/>
            <person name="Lieberman T.D."/>
            <person name="Swanson P.K."/>
            <person name="Smith M."/>
            <person name="Roesemann S."/>
            <person name="Alexander J.E."/>
            <person name="Rich S.A."/>
            <person name="Livny J."/>
            <person name="Vlamakis H."/>
            <person name="Clish C."/>
            <person name="Bullock K."/>
            <person name="Deik A."/>
            <person name="Scott J."/>
            <person name="Pierce K.A."/>
            <person name="Xavier R.J."/>
            <person name="Alm E.J."/>
        </authorList>
    </citation>
    <scope>NUCLEOTIDE SEQUENCE [LARGE SCALE GENOMIC DNA]</scope>
    <source>
        <strain evidence="4 7">BIOML-A13</strain>
        <strain evidence="5 6">BIOML-A3</strain>
    </source>
</reference>
<evidence type="ECO:0000313" key="3">
    <source>
        <dbReference type="EMBL" id="CDB45696.1"/>
    </source>
</evidence>
<dbReference type="Proteomes" id="UP000443070">
    <property type="component" value="Unassembled WGS sequence"/>
</dbReference>
<feature type="binding site" evidence="1">
    <location>
        <position position="120"/>
    </location>
    <ligand>
        <name>Mn(2+)</name>
        <dbReference type="ChEBI" id="CHEBI:29035"/>
        <label>2</label>
    </ligand>
</feature>
<keyword evidence="1" id="KW-0464">Manganese</keyword>
<dbReference type="AlphaFoldDB" id="R6IK09"/>
<accession>A0A6I3RT35</accession>
<dbReference type="InterPro" id="IPR002933">
    <property type="entry name" value="Peptidase_M20"/>
</dbReference>
<gene>
    <name evidence="3" type="ORF">BN533_00821</name>
    <name evidence="4" type="ORF">GMD11_05615</name>
    <name evidence="5" type="ORF">GMD18_05260</name>
</gene>
<keyword evidence="1" id="KW-0479">Metal-binding</keyword>
<dbReference type="InterPro" id="IPR011650">
    <property type="entry name" value="Peptidase_M20_dimer"/>
</dbReference>
<name>R6IK09_9FIRM</name>
<feature type="domain" description="Peptidase M20 dimerisation" evidence="2">
    <location>
        <begin position="164"/>
        <end position="260"/>
    </location>
</feature>
<keyword evidence="6" id="KW-1185">Reference proteome</keyword>
<sequence>MNKLDPRNIYDDLHQIPELGFEEFKTSAYLADKLEAMGYKVTRNIGGTGVIGEIKGSEPGPVMMLRADMDALPFLIDGEKKNIHACGHDAHSAMLLAAASELVGKVKRGTLRILFQQGEETLKGALAVIDAGVIEDVDIALGLHIRPVQDIAYGEMSPAVRHASSTFVNVVINGLSSHGARPHLGVNAIEAAAVAINAITAIKINPIIPWSCKVTGIKGGGVAPNIIPDKVEMIVDARAQTNEAMTELLEKLRRAVTNAAAALGATAEVTTPGGVIPAAEYDDELTAEVAECIVEVVGEEKLAKELVNPGGEDFHYFVNKYPHIKAAYFGVGAAAAPGLHHQDMQLNKEALPSGTAVLVKMVERKLG</sequence>
<dbReference type="EMBL" id="WNBW01000002">
    <property type="protein sequence ID" value="MTU03809.1"/>
    <property type="molecule type" value="Genomic_DNA"/>
</dbReference>
<proteinExistence type="predicted"/>
<evidence type="ECO:0000256" key="1">
    <source>
        <dbReference type="PIRSR" id="PIRSR005962-1"/>
    </source>
</evidence>
<comment type="caution">
    <text evidence="3">The sequence shown here is derived from an EMBL/GenBank/DDBJ whole genome shotgun (WGS) entry which is preliminary data.</text>
</comment>
<dbReference type="PANTHER" id="PTHR11014:SF122">
    <property type="entry name" value="AMIDOHYDROLASE AMHX"/>
    <property type="match status" value="1"/>
</dbReference>
<dbReference type="GO" id="GO:0046872">
    <property type="term" value="F:metal ion binding"/>
    <property type="evidence" value="ECO:0007669"/>
    <property type="project" value="UniProtKB-KW"/>
</dbReference>
<evidence type="ECO:0000313" key="5">
    <source>
        <dbReference type="EMBL" id="MTU03809.1"/>
    </source>
</evidence>
<feature type="binding site" evidence="1">
    <location>
        <position position="88"/>
    </location>
    <ligand>
        <name>Mn(2+)</name>
        <dbReference type="ChEBI" id="CHEBI:29035"/>
        <label>2</label>
    </ligand>
</feature>
<feature type="binding site" evidence="1">
    <location>
        <position position="86"/>
    </location>
    <ligand>
        <name>Mn(2+)</name>
        <dbReference type="ChEBI" id="CHEBI:29035"/>
        <label>2</label>
    </ligand>
</feature>
<dbReference type="Pfam" id="PF07687">
    <property type="entry name" value="M20_dimer"/>
    <property type="match status" value="1"/>
</dbReference>
<dbReference type="SUPFAM" id="SSF55031">
    <property type="entry name" value="Bacterial exopeptidase dimerisation domain"/>
    <property type="match status" value="1"/>
</dbReference>
<evidence type="ECO:0000313" key="6">
    <source>
        <dbReference type="Proteomes" id="UP000443070"/>
    </source>
</evidence>
<dbReference type="Pfam" id="PF01546">
    <property type="entry name" value="Peptidase_M20"/>
    <property type="match status" value="1"/>
</dbReference>
<keyword evidence="3" id="KW-0378">Hydrolase</keyword>
<dbReference type="STRING" id="1262914.BN533_00821"/>
<dbReference type="Gene3D" id="3.30.70.360">
    <property type="match status" value="1"/>
</dbReference>
<dbReference type="NCBIfam" id="TIGR01891">
    <property type="entry name" value="amidohydrolases"/>
    <property type="match status" value="1"/>
</dbReference>
<accession>R6IK09</accession>
<protein>
    <submittedName>
        <fullName evidence="3 4">Amidohydrolase</fullName>
    </submittedName>
</protein>
<dbReference type="PIRSF" id="PIRSF005962">
    <property type="entry name" value="Pept_M20D_amidohydro"/>
    <property type="match status" value="1"/>
</dbReference>
<dbReference type="GO" id="GO:0016787">
    <property type="term" value="F:hydrolase activity"/>
    <property type="evidence" value="ECO:0007669"/>
    <property type="project" value="UniProtKB-KW"/>
</dbReference>
<reference evidence="3" key="1">
    <citation type="submission" date="2012-11" db="EMBL/GenBank/DDBJ databases">
        <title>Dependencies among metagenomic species, viruses, plasmids and units of genetic variation.</title>
        <authorList>
            <person name="Nielsen H.B."/>
            <person name="Almeida M."/>
            <person name="Juncker A.S."/>
            <person name="Rasmussen S."/>
            <person name="Li J."/>
            <person name="Sunagawa S."/>
            <person name="Plichta D."/>
            <person name="Gautier L."/>
            <person name="Le Chatelier E."/>
            <person name="Peletier E."/>
            <person name="Bonde I."/>
            <person name="Nielsen T."/>
            <person name="Manichanh C."/>
            <person name="Arumugam M."/>
            <person name="Batto J."/>
            <person name="Santos M.B.Q.D."/>
            <person name="Blom N."/>
            <person name="Borruel N."/>
            <person name="Burgdorf K.S."/>
            <person name="Boumezbeur F."/>
            <person name="Casellas F."/>
            <person name="Dore J."/>
            <person name="Guarner F."/>
            <person name="Hansen T."/>
            <person name="Hildebrand F."/>
            <person name="Kaas R.S."/>
            <person name="Kennedy S."/>
            <person name="Kristiansen K."/>
            <person name="Kultima J.R."/>
            <person name="Leonard P."/>
            <person name="Levenez F."/>
            <person name="Lund O."/>
            <person name="Moumen B."/>
            <person name="Le Paslier D."/>
            <person name="Pons N."/>
            <person name="Pedersen O."/>
            <person name="Prifti E."/>
            <person name="Qin J."/>
            <person name="Raes J."/>
            <person name="Tap J."/>
            <person name="Tims S."/>
            <person name="Ussery D.W."/>
            <person name="Yamada T."/>
            <person name="MetaHit consortium"/>
            <person name="Renault P."/>
            <person name="Sicheritz-Ponten T."/>
            <person name="Bork P."/>
            <person name="Wang J."/>
            <person name="Brunak S."/>
            <person name="Ehrlich S.D."/>
        </authorList>
    </citation>
    <scope>NUCLEOTIDE SEQUENCE [LARGE SCALE GENOMIC DNA]</scope>
</reference>
<dbReference type="PANTHER" id="PTHR11014">
    <property type="entry name" value="PEPTIDASE M20 FAMILY MEMBER"/>
    <property type="match status" value="1"/>
</dbReference>
<dbReference type="InterPro" id="IPR036264">
    <property type="entry name" value="Bact_exopeptidase_dim_dom"/>
</dbReference>
<feature type="binding site" evidence="1">
    <location>
        <position position="340"/>
    </location>
    <ligand>
        <name>Mn(2+)</name>
        <dbReference type="ChEBI" id="CHEBI:29035"/>
        <label>2</label>
    </ligand>
</feature>
<organism evidence="3">
    <name type="scientific">Phascolarctobacterium faecium</name>
    <dbReference type="NCBI Taxonomy" id="33025"/>
    <lineage>
        <taxon>Bacteria</taxon>
        <taxon>Bacillati</taxon>
        <taxon>Bacillota</taxon>
        <taxon>Negativicutes</taxon>
        <taxon>Acidaminococcales</taxon>
        <taxon>Acidaminococcaceae</taxon>
        <taxon>Phascolarctobacterium</taxon>
    </lineage>
</organism>
<dbReference type="OrthoDB" id="9776731at2"/>
<dbReference type="InterPro" id="IPR017439">
    <property type="entry name" value="Amidohydrolase"/>
</dbReference>
<dbReference type="Proteomes" id="UP000484547">
    <property type="component" value="Unassembled WGS sequence"/>
</dbReference>
<evidence type="ECO:0000259" key="2">
    <source>
        <dbReference type="Pfam" id="PF07687"/>
    </source>
</evidence>
<dbReference type="EMBL" id="WNBM01000002">
    <property type="protein sequence ID" value="MTT75747.1"/>
    <property type="molecule type" value="Genomic_DNA"/>
</dbReference>
<dbReference type="RefSeq" id="WP_021717723.1">
    <property type="nucleotide sequence ID" value="NZ_CAKVRS010000006.1"/>
</dbReference>
<comment type="cofactor">
    <cofactor evidence="1">
        <name>Mn(2+)</name>
        <dbReference type="ChEBI" id="CHEBI:29035"/>
    </cofactor>
    <text evidence="1">The Mn(2+) ion enhances activity.</text>
</comment>
<evidence type="ECO:0000313" key="4">
    <source>
        <dbReference type="EMBL" id="MTT75747.1"/>
    </source>
</evidence>
<feature type="binding site" evidence="1">
    <location>
        <position position="144"/>
    </location>
    <ligand>
        <name>Mn(2+)</name>
        <dbReference type="ChEBI" id="CHEBI:29035"/>
        <label>2</label>
    </ligand>
</feature>
<dbReference type="EMBL" id="CBDS010000052">
    <property type="protein sequence ID" value="CDB45696.1"/>
    <property type="molecule type" value="Genomic_DNA"/>
</dbReference>
<dbReference type="HOGENOM" id="CLU_023257_0_1_9"/>
<dbReference type="eggNOG" id="COG1473">
    <property type="taxonomic scope" value="Bacteria"/>
</dbReference>
<evidence type="ECO:0000313" key="7">
    <source>
        <dbReference type="Proteomes" id="UP000484547"/>
    </source>
</evidence>